<dbReference type="PANTHER" id="PTHR10745:SF8">
    <property type="entry name" value="DNA POLYMERASE SUBUNIT GAMMA-2, MITOCHONDRIAL"/>
    <property type="match status" value="1"/>
</dbReference>
<sequence>MNNKQSLMEKIESLAKRRGFIFQSSEIYGGFGSSYDYGPLGVELANNIKRQWWRSMVQMRLDVFGLDSAIIMHPKVWEASGHVESFSDPLVDCKQCKRRFRADHLLEASSAKPDLDGHREPPKNIADIVCPECGGELTQPRNFNLLMKTFVGAVEDGTSQTYLRGETCQGIYVNYQNIIDSSRVKIPFGIAQIGKAFRNEITPGNFIFRTREFEQMEMQYFIHPREADKWLKYWKGEREKWYKDLGLKDSFLQWREHGEQERAHYARAAWDIEFDSPFGGWKELAGVHDRGDWDLSRHEKFSGVDLKYLDPETKEKYTPRIIETSDGVSRAMLAFLINGYEEVDARSGDDQSKHGKEVVLRLDKRLAPIKVAVLPLSKKTNLETMARNIQKELAPYYMSQYDSSASIGKRYRRQDEIGTPYCVTVDFDSLADKKATVRERDTMKQDRIDIVDLKSYLDKKYSNV</sequence>
<keyword evidence="4 8" id="KW-0547">Nucleotide-binding</keyword>
<dbReference type="AlphaFoldDB" id="A0A1F6FLQ4"/>
<comment type="caution">
    <text evidence="10">The sequence shown here is derived from an EMBL/GenBank/DDBJ whole genome shotgun (WGS) entry which is preliminary data.</text>
</comment>
<dbReference type="GO" id="GO:0004820">
    <property type="term" value="F:glycine-tRNA ligase activity"/>
    <property type="evidence" value="ECO:0007669"/>
    <property type="project" value="UniProtKB-UniRule"/>
</dbReference>
<dbReference type="NCBIfam" id="TIGR00389">
    <property type="entry name" value="glyS_dimeric"/>
    <property type="match status" value="1"/>
</dbReference>
<dbReference type="InterPro" id="IPR002315">
    <property type="entry name" value="tRNA-synt_gly"/>
</dbReference>
<dbReference type="PANTHER" id="PTHR10745">
    <property type="entry name" value="GLYCYL-TRNA SYNTHETASE/DNA POLYMERASE SUBUNIT GAMMA-2"/>
    <property type="match status" value="1"/>
</dbReference>
<keyword evidence="5 8" id="KW-0067">ATP-binding</keyword>
<feature type="binding site" evidence="8">
    <location>
        <begin position="208"/>
        <end position="213"/>
    </location>
    <ligand>
        <name>ATP</name>
        <dbReference type="ChEBI" id="CHEBI:30616"/>
    </ligand>
</feature>
<evidence type="ECO:0000256" key="5">
    <source>
        <dbReference type="ARBA" id="ARBA00022840"/>
    </source>
</evidence>
<keyword evidence="3 8" id="KW-0436">Ligase</keyword>
<feature type="binding site" evidence="8">
    <location>
        <begin position="327"/>
        <end position="330"/>
    </location>
    <ligand>
        <name>ATP</name>
        <dbReference type="ChEBI" id="CHEBI:30616"/>
    </ligand>
</feature>
<dbReference type="GO" id="GO:0004081">
    <property type="term" value="F:bis(5'-nucleosyl)-tetraphosphatase (asymmetrical) activity"/>
    <property type="evidence" value="ECO:0007669"/>
    <property type="project" value="UniProtKB-ARBA"/>
</dbReference>
<keyword evidence="7 8" id="KW-0030">Aminoacyl-tRNA synthetase</keyword>
<dbReference type="GO" id="GO:1990742">
    <property type="term" value="C:microvesicle"/>
    <property type="evidence" value="ECO:0007669"/>
    <property type="project" value="UniProtKB-ARBA"/>
</dbReference>
<feature type="domain" description="Aminoacyl-transfer RNA synthetases class-II family profile" evidence="9">
    <location>
        <begin position="9"/>
        <end position="368"/>
    </location>
</feature>
<dbReference type="InterPro" id="IPR004154">
    <property type="entry name" value="Anticodon-bd"/>
</dbReference>
<dbReference type="SUPFAM" id="SSF52954">
    <property type="entry name" value="Class II aaRS ABD-related"/>
    <property type="match status" value="1"/>
</dbReference>
<evidence type="ECO:0000259" key="9">
    <source>
        <dbReference type="PROSITE" id="PS50862"/>
    </source>
</evidence>
<name>A0A1F6FLQ4_9BACT</name>
<dbReference type="PRINTS" id="PR01043">
    <property type="entry name" value="TRNASYNTHGLY"/>
</dbReference>
<dbReference type="GO" id="GO:0005524">
    <property type="term" value="F:ATP binding"/>
    <property type="evidence" value="ECO:0007669"/>
    <property type="project" value="UniProtKB-UniRule"/>
</dbReference>
<evidence type="ECO:0000256" key="6">
    <source>
        <dbReference type="ARBA" id="ARBA00022917"/>
    </source>
</evidence>
<dbReference type="InterPro" id="IPR027031">
    <property type="entry name" value="Gly-tRNA_synthase/POLG2"/>
</dbReference>
<dbReference type="FunFam" id="3.40.50.800:FF:000002">
    <property type="entry name" value="Glycine--tRNA ligase"/>
    <property type="match status" value="1"/>
</dbReference>
<dbReference type="InterPro" id="IPR002314">
    <property type="entry name" value="aa-tRNA-synt_IIb"/>
</dbReference>
<proteinExistence type="inferred from homology"/>
<feature type="binding site" evidence="8">
    <location>
        <begin position="213"/>
        <end position="217"/>
    </location>
    <ligand>
        <name>substrate</name>
    </ligand>
</feature>
<dbReference type="GO" id="GO:0005737">
    <property type="term" value="C:cytoplasm"/>
    <property type="evidence" value="ECO:0007669"/>
    <property type="project" value="UniProtKB-SubCell"/>
</dbReference>
<dbReference type="InterPro" id="IPR033731">
    <property type="entry name" value="GlyRS-like_core"/>
</dbReference>
<evidence type="ECO:0000256" key="1">
    <source>
        <dbReference type="ARBA" id="ARBA00008226"/>
    </source>
</evidence>
<keyword evidence="6 8" id="KW-0648">Protein biosynthesis</keyword>
<comment type="catalytic activity">
    <reaction evidence="8">
        <text>tRNA(Gly) + glycine + ATP = glycyl-tRNA(Gly) + AMP + diphosphate</text>
        <dbReference type="Rhea" id="RHEA:16013"/>
        <dbReference type="Rhea" id="RHEA-COMP:9664"/>
        <dbReference type="Rhea" id="RHEA-COMP:9683"/>
        <dbReference type="ChEBI" id="CHEBI:30616"/>
        <dbReference type="ChEBI" id="CHEBI:33019"/>
        <dbReference type="ChEBI" id="CHEBI:57305"/>
        <dbReference type="ChEBI" id="CHEBI:78442"/>
        <dbReference type="ChEBI" id="CHEBI:78522"/>
        <dbReference type="ChEBI" id="CHEBI:456215"/>
        <dbReference type="EC" id="6.1.1.14"/>
    </reaction>
</comment>
<keyword evidence="2 8" id="KW-0963">Cytoplasm</keyword>
<dbReference type="Gene3D" id="3.40.50.800">
    <property type="entry name" value="Anticodon-binding domain"/>
    <property type="match status" value="1"/>
</dbReference>
<evidence type="ECO:0000256" key="4">
    <source>
        <dbReference type="ARBA" id="ARBA00022741"/>
    </source>
</evidence>
<dbReference type="PROSITE" id="PS50862">
    <property type="entry name" value="AA_TRNA_LIGASE_II"/>
    <property type="match status" value="1"/>
</dbReference>
<dbReference type="CDD" id="cd00774">
    <property type="entry name" value="GlyRS-like_core"/>
    <property type="match status" value="1"/>
</dbReference>
<feature type="binding site" evidence="8">
    <location>
        <begin position="323"/>
        <end position="327"/>
    </location>
    <ligand>
        <name>substrate</name>
    </ligand>
</feature>
<protein>
    <recommendedName>
        <fullName evidence="8">Glycine--tRNA ligase</fullName>
        <ecNumber evidence="8">6.1.1.14</ecNumber>
    </recommendedName>
    <alternativeName>
        <fullName evidence="8">Glycyl-tRNA synthetase</fullName>
        <shortName evidence="8">GlyRS</shortName>
    </alternativeName>
</protein>
<organism evidence="10 11">
    <name type="scientific">Candidatus Kuenenbacteria bacterium RIFCSPHIGHO2_02_FULL_39_13</name>
    <dbReference type="NCBI Taxonomy" id="1798561"/>
    <lineage>
        <taxon>Bacteria</taxon>
        <taxon>Candidatus Kueneniibacteriota</taxon>
    </lineage>
</organism>
<dbReference type="HAMAP" id="MF_00253_B">
    <property type="entry name" value="Gly_tRNA_synth_B"/>
    <property type="match status" value="1"/>
</dbReference>
<comment type="subcellular location">
    <subcellularLocation>
        <location evidence="8">Cytoplasm</location>
    </subcellularLocation>
</comment>
<comment type="similarity">
    <text evidence="1 8">Belongs to the class-II aminoacyl-tRNA synthetase family.</text>
</comment>
<accession>A0A1F6FLQ4</accession>
<gene>
    <name evidence="8" type="primary">glyQS</name>
    <name evidence="10" type="ORF">A3B87_01615</name>
</gene>
<dbReference type="InterPro" id="IPR022961">
    <property type="entry name" value="Gly_tRNA_ligase_bac"/>
</dbReference>
<dbReference type="SUPFAM" id="SSF55681">
    <property type="entry name" value="Class II aaRS and biotin synthetases"/>
    <property type="match status" value="1"/>
</dbReference>
<dbReference type="InterPro" id="IPR045864">
    <property type="entry name" value="aa-tRNA-synth_II/BPL/LPL"/>
</dbReference>
<dbReference type="GO" id="GO:0070062">
    <property type="term" value="C:extracellular exosome"/>
    <property type="evidence" value="ECO:0007669"/>
    <property type="project" value="UniProtKB-ARBA"/>
</dbReference>
<evidence type="ECO:0000313" key="10">
    <source>
        <dbReference type="EMBL" id="OGG86795.1"/>
    </source>
</evidence>
<dbReference type="NCBIfam" id="NF003211">
    <property type="entry name" value="PRK04173.1"/>
    <property type="match status" value="1"/>
</dbReference>
<dbReference type="EMBL" id="MFMW01000026">
    <property type="protein sequence ID" value="OGG86795.1"/>
    <property type="molecule type" value="Genomic_DNA"/>
</dbReference>
<dbReference type="Gene3D" id="3.30.930.10">
    <property type="entry name" value="Bira Bifunctional Protein, Domain 2"/>
    <property type="match status" value="1"/>
</dbReference>
<evidence type="ECO:0000256" key="7">
    <source>
        <dbReference type="ARBA" id="ARBA00023146"/>
    </source>
</evidence>
<evidence type="ECO:0000256" key="8">
    <source>
        <dbReference type="HAMAP-Rule" id="MF_00253"/>
    </source>
</evidence>
<dbReference type="EC" id="6.1.1.14" evidence="8"/>
<dbReference type="InterPro" id="IPR006195">
    <property type="entry name" value="aa-tRNA-synth_II"/>
</dbReference>
<feature type="binding site" evidence="8">
    <location>
        <begin position="198"/>
        <end position="200"/>
    </location>
    <ligand>
        <name>ATP</name>
        <dbReference type="ChEBI" id="CHEBI:30616"/>
    </ligand>
</feature>
<dbReference type="Pfam" id="PF00587">
    <property type="entry name" value="tRNA-synt_2b"/>
    <property type="match status" value="1"/>
</dbReference>
<dbReference type="STRING" id="1798561.A3B87_01615"/>
<dbReference type="InterPro" id="IPR036621">
    <property type="entry name" value="Anticodon-bd_dom_sf"/>
</dbReference>
<evidence type="ECO:0000256" key="3">
    <source>
        <dbReference type="ARBA" id="ARBA00022598"/>
    </source>
</evidence>
<evidence type="ECO:0000256" key="2">
    <source>
        <dbReference type="ARBA" id="ARBA00022490"/>
    </source>
</evidence>
<dbReference type="GO" id="GO:0015966">
    <property type="term" value="P:diadenosine tetraphosphate biosynthetic process"/>
    <property type="evidence" value="ECO:0007669"/>
    <property type="project" value="UniProtKB-ARBA"/>
</dbReference>
<dbReference type="Pfam" id="PF03129">
    <property type="entry name" value="HGTP_anticodon"/>
    <property type="match status" value="1"/>
</dbReference>
<feature type="binding site" evidence="8">
    <location>
        <position position="166"/>
    </location>
    <ligand>
        <name>substrate</name>
    </ligand>
</feature>
<comment type="function">
    <text evidence="8">Catalyzes the attachment of glycine to tRNA(Gly).</text>
</comment>
<comment type="subunit">
    <text evidence="8">Homodimer.</text>
</comment>
<dbReference type="Proteomes" id="UP000179136">
    <property type="component" value="Unassembled WGS sequence"/>
</dbReference>
<feature type="binding site" evidence="8">
    <location>
        <begin position="283"/>
        <end position="284"/>
    </location>
    <ligand>
        <name>ATP</name>
        <dbReference type="ChEBI" id="CHEBI:30616"/>
    </ligand>
</feature>
<evidence type="ECO:0000313" key="11">
    <source>
        <dbReference type="Proteomes" id="UP000179136"/>
    </source>
</evidence>
<dbReference type="GO" id="GO:0006426">
    <property type="term" value="P:glycyl-tRNA aminoacylation"/>
    <property type="evidence" value="ECO:0007669"/>
    <property type="project" value="UniProtKB-UniRule"/>
</dbReference>
<reference evidence="10 11" key="1">
    <citation type="journal article" date="2016" name="Nat. Commun.">
        <title>Thousands of microbial genomes shed light on interconnected biogeochemical processes in an aquifer system.</title>
        <authorList>
            <person name="Anantharaman K."/>
            <person name="Brown C.T."/>
            <person name="Hug L.A."/>
            <person name="Sharon I."/>
            <person name="Castelle C.J."/>
            <person name="Probst A.J."/>
            <person name="Thomas B.C."/>
            <person name="Singh A."/>
            <person name="Wilkins M.J."/>
            <person name="Karaoz U."/>
            <person name="Brodie E.L."/>
            <person name="Williams K.H."/>
            <person name="Hubbard S.S."/>
            <person name="Banfield J.F."/>
        </authorList>
    </citation>
    <scope>NUCLEOTIDE SEQUENCE [LARGE SCALE GENOMIC DNA]</scope>
</reference>
<feature type="binding site" evidence="8">
    <location>
        <position position="101"/>
    </location>
    <ligand>
        <name>substrate</name>
    </ligand>
</feature>